<sequence>MEIKAADVKKLRDKTGAGMMDCKKALTESGGDFAKAEKHLKELGLAAAAKRSGRATNEGRVFSKVEDKRAGLLELACETDFVARNKDFIKLGEELLGLVISKGYTEINAELEERVKDTISTIKENMSIKRFTSLEIADNEMVTDYIHGEGGIGVLVKLRAEKPELLGEDSVKTFAFDTALHIAAFNPLYLDRAKVDEDYRKEQEEIFRKQAEHLGKPEKVLAGIVQGKLNKHYSEICLLDQGFVKDEKQSVSKVLAQLSKELGGKLEIVDFRYYRVGDEN</sequence>
<organism evidence="7 8">
    <name type="scientific">Sediminispirochaeta smaragdinae (strain DSM 11293 / JCM 15392 / SEBR 4228)</name>
    <name type="common">Spirochaeta smaragdinae</name>
    <dbReference type="NCBI Taxonomy" id="573413"/>
    <lineage>
        <taxon>Bacteria</taxon>
        <taxon>Pseudomonadati</taxon>
        <taxon>Spirochaetota</taxon>
        <taxon>Spirochaetia</taxon>
        <taxon>Spirochaetales</taxon>
        <taxon>Spirochaetaceae</taxon>
        <taxon>Sediminispirochaeta</taxon>
    </lineage>
</organism>
<dbReference type="GO" id="GO:0003746">
    <property type="term" value="F:translation elongation factor activity"/>
    <property type="evidence" value="ECO:0007669"/>
    <property type="project" value="UniProtKB-UniRule"/>
</dbReference>
<name>E1R283_SEDSS</name>
<dbReference type="EMBL" id="CP002116">
    <property type="protein sequence ID" value="ADK81968.1"/>
    <property type="molecule type" value="Genomic_DNA"/>
</dbReference>
<accession>E1R283</accession>
<dbReference type="eggNOG" id="COG0264">
    <property type="taxonomic scope" value="Bacteria"/>
</dbReference>
<dbReference type="InterPro" id="IPR009060">
    <property type="entry name" value="UBA-like_sf"/>
</dbReference>
<evidence type="ECO:0000256" key="4">
    <source>
        <dbReference type="ARBA" id="ARBA00022917"/>
    </source>
</evidence>
<dbReference type="InterPro" id="IPR036402">
    <property type="entry name" value="EF-Ts_dimer_sf"/>
</dbReference>
<dbReference type="PANTHER" id="PTHR11741:SF0">
    <property type="entry name" value="ELONGATION FACTOR TS, MITOCHONDRIAL"/>
    <property type="match status" value="1"/>
</dbReference>
<evidence type="ECO:0000256" key="1">
    <source>
        <dbReference type="ARBA" id="ARBA00005532"/>
    </source>
</evidence>
<dbReference type="Proteomes" id="UP000002318">
    <property type="component" value="Chromosome"/>
</dbReference>
<dbReference type="Gene3D" id="3.30.479.20">
    <property type="entry name" value="Elongation factor Ts, dimerisation domain"/>
    <property type="match status" value="2"/>
</dbReference>
<keyword evidence="5" id="KW-0963">Cytoplasm</keyword>
<dbReference type="STRING" id="573413.Spirs_2865"/>
<reference evidence="7 8" key="1">
    <citation type="journal article" date="2010" name="Stand. Genomic Sci.">
        <title>Complete genome sequence of Spirochaeta smaragdinae type strain (SEBR 4228).</title>
        <authorList>
            <person name="Mavromatis K."/>
            <person name="Yasawong M."/>
            <person name="Chertkov O."/>
            <person name="Lapidus A."/>
            <person name="Lucas S."/>
            <person name="Nolan M."/>
            <person name="Del Rio T.G."/>
            <person name="Tice H."/>
            <person name="Cheng J.F."/>
            <person name="Pitluck S."/>
            <person name="Liolios K."/>
            <person name="Ivanova N."/>
            <person name="Tapia R."/>
            <person name="Han C."/>
            <person name="Bruce D."/>
            <person name="Goodwin L."/>
            <person name="Pati A."/>
            <person name="Chen A."/>
            <person name="Palaniappan K."/>
            <person name="Land M."/>
            <person name="Hauser L."/>
            <person name="Chang Y.J."/>
            <person name="Jeffries C.D."/>
            <person name="Detter J.C."/>
            <person name="Rohde M."/>
            <person name="Brambilla E."/>
            <person name="Spring S."/>
            <person name="Goker M."/>
            <person name="Sikorski J."/>
            <person name="Woyke T."/>
            <person name="Bristow J."/>
            <person name="Eisen J.A."/>
            <person name="Markowitz V."/>
            <person name="Hugenholtz P."/>
            <person name="Klenk H.P."/>
            <person name="Kyrpides N.C."/>
        </authorList>
    </citation>
    <scope>NUCLEOTIDE SEQUENCE [LARGE SCALE GENOMIC DNA]</scope>
    <source>
        <strain evidence="8">DSM 11293 / JCM 15392 / SEBR 4228</strain>
    </source>
</reference>
<dbReference type="SUPFAM" id="SSF46934">
    <property type="entry name" value="UBA-like"/>
    <property type="match status" value="1"/>
</dbReference>
<dbReference type="SUPFAM" id="SSF54713">
    <property type="entry name" value="Elongation factor Ts (EF-Ts), dimerisation domain"/>
    <property type="match status" value="2"/>
</dbReference>
<evidence type="ECO:0000256" key="2">
    <source>
        <dbReference type="ARBA" id="ARBA00016956"/>
    </source>
</evidence>
<dbReference type="HOGENOM" id="CLU_047155_0_2_12"/>
<comment type="function">
    <text evidence="5">Associates with the EF-Tu.GDP complex and induces the exchange of GDP to GTP. It remains bound to the aminoacyl-tRNA.EF-Tu.GTP complex up to the GTP hydrolysis stage on the ribosome.</text>
</comment>
<dbReference type="AlphaFoldDB" id="E1R283"/>
<evidence type="ECO:0000256" key="5">
    <source>
        <dbReference type="HAMAP-Rule" id="MF_00050"/>
    </source>
</evidence>
<evidence type="ECO:0000256" key="3">
    <source>
        <dbReference type="ARBA" id="ARBA00022768"/>
    </source>
</evidence>
<dbReference type="HAMAP" id="MF_00050">
    <property type="entry name" value="EF_Ts"/>
    <property type="match status" value="1"/>
</dbReference>
<dbReference type="OrthoDB" id="9808348at2"/>
<evidence type="ECO:0000313" key="7">
    <source>
        <dbReference type="EMBL" id="ADK81968.1"/>
    </source>
</evidence>
<keyword evidence="4 5" id="KW-0648">Protein biosynthesis</keyword>
<dbReference type="RefSeq" id="WP_013255427.1">
    <property type="nucleotide sequence ID" value="NC_014364.1"/>
</dbReference>
<dbReference type="PANTHER" id="PTHR11741">
    <property type="entry name" value="ELONGATION FACTOR TS"/>
    <property type="match status" value="1"/>
</dbReference>
<feature type="domain" description="Translation elongation factor EFTs/EF1B dimerisation" evidence="6">
    <location>
        <begin position="72"/>
        <end position="277"/>
    </location>
</feature>
<protein>
    <recommendedName>
        <fullName evidence="2 5">Elongation factor Ts</fullName>
        <shortName evidence="5">EF-Ts</shortName>
    </recommendedName>
</protein>
<dbReference type="InterPro" id="IPR014039">
    <property type="entry name" value="Transl_elong_EFTs/EF1B_dimer"/>
</dbReference>
<evidence type="ECO:0000259" key="6">
    <source>
        <dbReference type="Pfam" id="PF00889"/>
    </source>
</evidence>
<evidence type="ECO:0000313" key="8">
    <source>
        <dbReference type="Proteomes" id="UP000002318"/>
    </source>
</evidence>
<dbReference type="InterPro" id="IPR018101">
    <property type="entry name" value="Transl_elong_Ts_CS"/>
</dbReference>
<keyword evidence="3 5" id="KW-0251">Elongation factor</keyword>
<dbReference type="GO" id="GO:0005737">
    <property type="term" value="C:cytoplasm"/>
    <property type="evidence" value="ECO:0007669"/>
    <property type="project" value="UniProtKB-SubCell"/>
</dbReference>
<proteinExistence type="inferred from homology"/>
<dbReference type="InterPro" id="IPR001816">
    <property type="entry name" value="Transl_elong_EFTs/EF1B"/>
</dbReference>
<dbReference type="Gene3D" id="1.10.8.10">
    <property type="entry name" value="DNA helicase RuvA subunit, C-terminal domain"/>
    <property type="match status" value="1"/>
</dbReference>
<keyword evidence="8" id="KW-1185">Reference proteome</keyword>
<dbReference type="CDD" id="cd14275">
    <property type="entry name" value="UBA_EF-Ts"/>
    <property type="match status" value="1"/>
</dbReference>
<feature type="region of interest" description="Involved in Mg(2+) ion dislocation from EF-Tu" evidence="5">
    <location>
        <begin position="79"/>
        <end position="82"/>
    </location>
</feature>
<dbReference type="KEGG" id="ssm:Spirs_2865"/>
<comment type="subcellular location">
    <subcellularLocation>
        <location evidence="5">Cytoplasm</location>
    </subcellularLocation>
</comment>
<comment type="similarity">
    <text evidence="1 5">Belongs to the EF-Ts family.</text>
</comment>
<dbReference type="PROSITE" id="PS01126">
    <property type="entry name" value="EF_TS_1"/>
    <property type="match status" value="1"/>
</dbReference>
<dbReference type="FunFam" id="1.10.8.10:FF:000001">
    <property type="entry name" value="Elongation factor Ts"/>
    <property type="match status" value="1"/>
</dbReference>
<dbReference type="Gene3D" id="1.10.286.20">
    <property type="match status" value="1"/>
</dbReference>
<dbReference type="NCBIfam" id="TIGR00116">
    <property type="entry name" value="tsf"/>
    <property type="match status" value="1"/>
</dbReference>
<dbReference type="Pfam" id="PF00889">
    <property type="entry name" value="EF_TS"/>
    <property type="match status" value="1"/>
</dbReference>
<gene>
    <name evidence="5" type="primary">tsf</name>
    <name evidence="7" type="ordered locus">Spirs_2865</name>
</gene>